<name>A0A5B8YJ41_9FLAO</name>
<evidence type="ECO:0000313" key="2">
    <source>
        <dbReference type="EMBL" id="QED37962.1"/>
    </source>
</evidence>
<protein>
    <recommendedName>
        <fullName evidence="4">TonB-dependent receptor plug domain-containing protein</fullName>
    </recommendedName>
</protein>
<sequence>MKNITCFILIFIFTSSLSFGQAPQNIKKLEEKYTEYFKLNRETVFLHLNKTTVVPKENLWISAYVYNSKLQLPNVETTNLNIDIFNKNGVFIDSKTVFVSGGKGSMFVELDPAIFTPGTYFLKASTNYMNNFDEDLSYLQSFTIYGDKEENPESKEKFDLQLLPEGGHIVEGVLNSIGVKLINANGKGISFPKARVVNSSQQELTVFESNKFGLGKFNLLAEGDEKYTVILTTLSGEEISKEIPKAQEKGITLTSHERKDRFIFSLKTNQATGESLQNQKYFIAVHKDGAIKDFAFKFPENELEANIIIEKDSLFSGVNTITVFNETLQPVLERLIFNSNDIKHTRIAAKRTTQQGDSLGIELKASRVLKNNSLSISVLPAKTLSHNPDHSIVSAFYLKPYIQGNIDQASYYFTLGDEQRKLYDLDLLLLTQGWSKYNWNNIYSKPPREKFLPEKGFTVDGNIASRNAKKHTSLFVRSEETGMFEIVKIQEDNNFKLNNIYLEDSTSLAVGLLNERNSEISKPRISINISPAKTRKNPLKNAQIQLNTPTENYHSNTEELDLIGNAVSLDTVSVTGINKTTGKYRNESNTFQEEVGITEAIASRYYYVTDLIATKGFRVLRTPTNVQIINNIPFSLNANPNPLIIFNGAPLVNGAEMLIDLQTSQVESIVINKRGEGYGMQGGNGVIKIVTKKGGAARPNSETMLSKIAQNGFTTDREFYTPRYTSYSSDAFAEFGSINWISNISLDSEGKAQFKILNTLQPEVKIVIEGMNAEGYLLSEELLVRTR</sequence>
<reference evidence="2 3" key="1">
    <citation type="submission" date="2019-08" db="EMBL/GenBank/DDBJ databases">
        <title>Antarcticibacterium arcticum sp. nov., a bacterium isolated from marine sediment of the Canadian Beaufort Sea.</title>
        <authorList>
            <person name="Lee Y.M."/>
            <person name="Baek K."/>
            <person name="Lee D.-H."/>
            <person name="Shin S.C."/>
            <person name="Jin Y.K."/>
            <person name="Park Y."/>
        </authorList>
    </citation>
    <scope>NUCLEOTIDE SEQUENCE [LARGE SCALE GENOMIC DNA]</scope>
    <source>
        <strain evidence="2 3">PAMC 28998</strain>
    </source>
</reference>
<accession>A0A5B8YJ41</accession>
<evidence type="ECO:0000313" key="3">
    <source>
        <dbReference type="Proteomes" id="UP000321954"/>
    </source>
</evidence>
<dbReference type="AlphaFoldDB" id="A0A5B8YJ41"/>
<dbReference type="OrthoDB" id="679547at2"/>
<dbReference type="EMBL" id="CP042476">
    <property type="protein sequence ID" value="QED37962.1"/>
    <property type="molecule type" value="Genomic_DNA"/>
</dbReference>
<evidence type="ECO:0008006" key="4">
    <source>
        <dbReference type="Google" id="ProtNLM"/>
    </source>
</evidence>
<gene>
    <name evidence="2" type="ORF">FK178_09595</name>
</gene>
<proteinExistence type="predicted"/>
<feature type="chain" id="PRO_5022817868" description="TonB-dependent receptor plug domain-containing protein" evidence="1">
    <location>
        <begin position="21"/>
        <end position="787"/>
    </location>
</feature>
<keyword evidence="3" id="KW-1185">Reference proteome</keyword>
<dbReference type="Proteomes" id="UP000321954">
    <property type="component" value="Chromosome"/>
</dbReference>
<organism evidence="2 3">
    <name type="scientific">Antarcticibacterium arcticum</name>
    <dbReference type="NCBI Taxonomy" id="2585771"/>
    <lineage>
        <taxon>Bacteria</taxon>
        <taxon>Pseudomonadati</taxon>
        <taxon>Bacteroidota</taxon>
        <taxon>Flavobacteriia</taxon>
        <taxon>Flavobacteriales</taxon>
        <taxon>Flavobacteriaceae</taxon>
        <taxon>Antarcticibacterium</taxon>
    </lineage>
</organism>
<feature type="signal peptide" evidence="1">
    <location>
        <begin position="1"/>
        <end position="20"/>
    </location>
</feature>
<dbReference type="KEGG" id="anp:FK178_09595"/>
<evidence type="ECO:0000256" key="1">
    <source>
        <dbReference type="SAM" id="SignalP"/>
    </source>
</evidence>
<dbReference type="RefSeq" id="WP_146834124.1">
    <property type="nucleotide sequence ID" value="NZ_CP042476.1"/>
</dbReference>
<keyword evidence="1" id="KW-0732">Signal</keyword>